<dbReference type="eggNOG" id="COG5438">
    <property type="taxonomic scope" value="Bacteria"/>
</dbReference>
<dbReference type="Pfam" id="PF07907">
    <property type="entry name" value="YibE_F"/>
    <property type="match status" value="1"/>
</dbReference>
<reference evidence="2 3" key="1">
    <citation type="journal article" date="2012" name="J. Bacteriol.">
        <title>Complete genome sequences of Desulfosporosinus orientis DSM765T, Desulfosporosinus youngiae DSM17734T, Desulfosporosinus meridiei DSM13257T, and Desulfosporosinus acidiphilus DSM22704T.</title>
        <authorList>
            <person name="Pester M."/>
            <person name="Brambilla E."/>
            <person name="Alazard D."/>
            <person name="Rattei T."/>
            <person name="Weinmaier T."/>
            <person name="Han J."/>
            <person name="Lucas S."/>
            <person name="Lapidus A."/>
            <person name="Cheng J.F."/>
            <person name="Goodwin L."/>
            <person name="Pitluck S."/>
            <person name="Peters L."/>
            <person name="Ovchinnikova G."/>
            <person name="Teshima H."/>
            <person name="Detter J.C."/>
            <person name="Han C.S."/>
            <person name="Tapia R."/>
            <person name="Land M.L."/>
            <person name="Hauser L."/>
            <person name="Kyrpides N.C."/>
            <person name="Ivanova N.N."/>
            <person name="Pagani I."/>
            <person name="Huntmann M."/>
            <person name="Wei C.L."/>
            <person name="Davenport K.W."/>
            <person name="Daligault H."/>
            <person name="Chain P.S."/>
            <person name="Chen A."/>
            <person name="Mavromatis K."/>
            <person name="Markowitz V."/>
            <person name="Szeto E."/>
            <person name="Mikhailova N."/>
            <person name="Pati A."/>
            <person name="Wagner M."/>
            <person name="Woyke T."/>
            <person name="Ollivier B."/>
            <person name="Klenk H.P."/>
            <person name="Spring S."/>
            <person name="Loy A."/>
        </authorList>
    </citation>
    <scope>NUCLEOTIDE SEQUENCE [LARGE SCALE GENOMIC DNA]</scope>
    <source>
        <strain evidence="3">DSM 22704 / JCM 16185 / SJ4</strain>
    </source>
</reference>
<dbReference type="AlphaFoldDB" id="I4D422"/>
<keyword evidence="1" id="KW-0812">Transmembrane</keyword>
<dbReference type="PANTHER" id="PTHR41771:SF1">
    <property type="entry name" value="MEMBRANE PROTEIN"/>
    <property type="match status" value="1"/>
</dbReference>
<dbReference type="EMBL" id="CP003639">
    <property type="protein sequence ID" value="AFM40546.1"/>
    <property type="molecule type" value="Genomic_DNA"/>
</dbReference>
<dbReference type="InterPro" id="IPR014564">
    <property type="entry name" value="UCP031503_TM"/>
</dbReference>
<name>I4D422_DESAJ</name>
<feature type="transmembrane region" description="Helical" evidence="1">
    <location>
        <begin position="53"/>
        <end position="71"/>
    </location>
</feature>
<dbReference type="PIRSF" id="PIRSF031503">
    <property type="entry name" value="UCP031503_mp"/>
    <property type="match status" value="1"/>
</dbReference>
<dbReference type="Proteomes" id="UP000002892">
    <property type="component" value="Chromosome"/>
</dbReference>
<dbReference type="RefSeq" id="WP_014826553.1">
    <property type="nucleotide sequence ID" value="NC_018068.1"/>
</dbReference>
<dbReference type="STRING" id="646529.Desaci_1537"/>
<keyword evidence="3" id="KW-1185">Reference proteome</keyword>
<keyword evidence="1" id="KW-0472">Membrane</keyword>
<feature type="transmembrane region" description="Helical" evidence="1">
    <location>
        <begin position="178"/>
        <end position="202"/>
    </location>
</feature>
<sequence>MNVSAILLIILLFLMVIIGGEKGANSFLSLCLNFVTFFAMLMLITNQLDPIKVTIIGCIVISSMTLFIINGINNKSISSLLSVILVVILTMLLTYKMGTDANIQGFNIEQLEYIPIQTSGIPLNFSKVVFCEILLGLLGAIIDVSISISSSMNELYKNSLNITKSSLFKSGFNIGQDILGTMTNTLLFAYIGGFMTLIIRFVKLNYSILDMLNSKAFCSEVFQIMCCGIGIILIIPITAFISSTIIFLQSDRLKNDFFD</sequence>
<proteinExistence type="predicted"/>
<feature type="transmembrane region" description="Helical" evidence="1">
    <location>
        <begin position="222"/>
        <end position="248"/>
    </location>
</feature>
<dbReference type="InterPro" id="IPR012507">
    <property type="entry name" value="YibE_F"/>
</dbReference>
<evidence type="ECO:0000256" key="1">
    <source>
        <dbReference type="SAM" id="Phobius"/>
    </source>
</evidence>
<organism evidence="2 3">
    <name type="scientific">Desulfosporosinus acidiphilus (strain DSM 22704 / JCM 16185 / SJ4)</name>
    <dbReference type="NCBI Taxonomy" id="646529"/>
    <lineage>
        <taxon>Bacteria</taxon>
        <taxon>Bacillati</taxon>
        <taxon>Bacillota</taxon>
        <taxon>Clostridia</taxon>
        <taxon>Eubacteriales</taxon>
        <taxon>Desulfitobacteriaceae</taxon>
        <taxon>Desulfosporosinus</taxon>
    </lineage>
</organism>
<gene>
    <name evidence="2" type="ordered locus">Desaci_1537</name>
</gene>
<feature type="transmembrane region" description="Helical" evidence="1">
    <location>
        <begin position="29"/>
        <end position="46"/>
    </location>
</feature>
<evidence type="ECO:0000313" key="3">
    <source>
        <dbReference type="Proteomes" id="UP000002892"/>
    </source>
</evidence>
<keyword evidence="1" id="KW-1133">Transmembrane helix</keyword>
<evidence type="ECO:0000313" key="2">
    <source>
        <dbReference type="EMBL" id="AFM40546.1"/>
    </source>
</evidence>
<protein>
    <submittedName>
        <fullName evidence="2">YibE/F-like protein</fullName>
    </submittedName>
</protein>
<accession>I4D422</accession>
<dbReference type="KEGG" id="dai:Desaci_1537"/>
<dbReference type="PANTHER" id="PTHR41771">
    <property type="entry name" value="MEMBRANE PROTEIN-RELATED"/>
    <property type="match status" value="1"/>
</dbReference>
<feature type="transmembrane region" description="Helical" evidence="1">
    <location>
        <begin position="77"/>
        <end position="95"/>
    </location>
</feature>
<dbReference type="HOGENOM" id="CLU_071016_0_0_9"/>
<dbReference type="OrthoDB" id="5753718at2"/>